<dbReference type="Proteomes" id="UP000077469">
    <property type="component" value="Chromosome"/>
</dbReference>
<dbReference type="PATRIC" id="fig|1123384.7.peg.1081"/>
<dbReference type="AlphaFoldDB" id="A0A0X1KU20"/>
<dbReference type="STRING" id="1123384.AJ81_05460"/>
<evidence type="ECO:0000313" key="2">
    <source>
        <dbReference type="Proteomes" id="UP000077469"/>
    </source>
</evidence>
<organism evidence="1 2">
    <name type="scientific">Pseudothermotoga hypogea DSM 11164 = NBRC 106472</name>
    <dbReference type="NCBI Taxonomy" id="1123384"/>
    <lineage>
        <taxon>Bacteria</taxon>
        <taxon>Thermotogati</taxon>
        <taxon>Thermotogota</taxon>
        <taxon>Thermotogae</taxon>
        <taxon>Thermotogales</taxon>
        <taxon>Thermotogaceae</taxon>
        <taxon>Pseudothermotoga</taxon>
    </lineage>
</organism>
<name>A0A0X1KU20_9THEM</name>
<gene>
    <name evidence="1" type="ORF">AJ81_05460</name>
</gene>
<dbReference type="KEGG" id="phy:AJ81_05460"/>
<dbReference type="RefSeq" id="WP_031505204.1">
    <property type="nucleotide sequence ID" value="NC_022795.1"/>
</dbReference>
<proteinExistence type="predicted"/>
<keyword evidence="2" id="KW-1185">Reference proteome</keyword>
<protein>
    <submittedName>
        <fullName evidence="1">Uncharacterized protein</fullName>
    </submittedName>
</protein>
<sequence length="131" mass="15902">MRKDRYTFKPFTLLTEQERELLSSITPTVKLFDAQIWEQNPQKFNVRCERCYIEPHMVFYTEDWYRITGYVVFEAEEDRTLRMIVEGESKGQSLLLWFIMPGEQIQTLLEQIPPYTEITIVPQFLKWYTYV</sequence>
<dbReference type="EMBL" id="CP007141">
    <property type="protein sequence ID" value="AJC74755.1"/>
    <property type="molecule type" value="Genomic_DNA"/>
</dbReference>
<evidence type="ECO:0000313" key="1">
    <source>
        <dbReference type="EMBL" id="AJC74755.1"/>
    </source>
</evidence>
<reference evidence="1 2" key="1">
    <citation type="submission" date="2014-01" db="EMBL/GenBank/DDBJ databases">
        <title>Genome sequencing of Thermotog hypogea.</title>
        <authorList>
            <person name="Zhang X."/>
            <person name="Alvare G."/>
            <person name="Fristensky B."/>
            <person name="Chen L."/>
            <person name="Suen T."/>
            <person name="Chen Q."/>
            <person name="Ma K."/>
        </authorList>
    </citation>
    <scope>NUCLEOTIDE SEQUENCE [LARGE SCALE GENOMIC DNA]</scope>
    <source>
        <strain evidence="1 2">DSM 11164</strain>
    </source>
</reference>
<dbReference type="PaxDb" id="1123384-AJ81_05460"/>
<accession>A0A0X1KU20</accession>